<dbReference type="Gene3D" id="1.20.1600.10">
    <property type="entry name" value="Outer membrane efflux proteins (OEP)"/>
    <property type="match status" value="1"/>
</dbReference>
<organism evidence="2 3">
    <name type="scientific">Tanticharoenia sakaeratensis NBRC 103193</name>
    <dbReference type="NCBI Taxonomy" id="1231623"/>
    <lineage>
        <taxon>Bacteria</taxon>
        <taxon>Pseudomonadati</taxon>
        <taxon>Pseudomonadota</taxon>
        <taxon>Alphaproteobacteria</taxon>
        <taxon>Acetobacterales</taxon>
        <taxon>Acetobacteraceae</taxon>
        <taxon>Tanticharoenia</taxon>
    </lineage>
</organism>
<proteinExistence type="inferred from homology"/>
<dbReference type="PANTHER" id="PTHR30203:SF24">
    <property type="entry name" value="BLR4935 PROTEIN"/>
    <property type="match status" value="1"/>
</dbReference>
<dbReference type="EMBL" id="BALE01000031">
    <property type="protein sequence ID" value="GAN54826.1"/>
    <property type="molecule type" value="Genomic_DNA"/>
</dbReference>
<dbReference type="PANTHER" id="PTHR30203">
    <property type="entry name" value="OUTER MEMBRANE CATION EFFLUX PROTEIN"/>
    <property type="match status" value="1"/>
</dbReference>
<name>A0A0D6MN16_9PROT</name>
<dbReference type="InterPro" id="IPR010131">
    <property type="entry name" value="MdtP/NodT-like"/>
</dbReference>
<dbReference type="Pfam" id="PF02321">
    <property type="entry name" value="OEP"/>
    <property type="match status" value="1"/>
</dbReference>
<dbReference type="OrthoDB" id="7256779at2"/>
<sequence length="395" mass="42953">MVGLSFAQGTRAETLHDAIQAAWALDPNSRSAEIDMQAAHRTANALDSWFPAGPTLSGEYFDDHFIGSHVGYTTYQGGISVPLWLPGQGSASVRNALADEAVARARVKVERLATAVRVLDLASTATALTREIDNLNAVRGMLSKVMTDTRRALRAGEIASADQDAVVAETEDLDSRRAERQQRLETACAELETLTGHDAIPDLMALDGHVLSSAGLVLDPARDPRIVMADAISRGAGASYELARRSYMPDPNVGVQVSRQEQYGSPWDTQIGVVLNVPLPSAARNTPMLMKEVRAMGAAERDATLARRKVTVEYRQTRSQLAAALDILRHSRATEAALDDRAAHLKQAWRVGETPIIEYLRARRAALDARQRASQADVIWHASMVRMMLMAGQTP</sequence>
<evidence type="ECO:0000313" key="2">
    <source>
        <dbReference type="EMBL" id="GAN54826.1"/>
    </source>
</evidence>
<dbReference type="RefSeq" id="WP_053053823.1">
    <property type="nucleotide sequence ID" value="NZ_BALE01000031.1"/>
</dbReference>
<dbReference type="InterPro" id="IPR003423">
    <property type="entry name" value="OMP_efflux"/>
</dbReference>
<comment type="caution">
    <text evidence="2">The sequence shown here is derived from an EMBL/GenBank/DDBJ whole genome shotgun (WGS) entry which is preliminary data.</text>
</comment>
<evidence type="ECO:0000313" key="3">
    <source>
        <dbReference type="Proteomes" id="UP000032679"/>
    </source>
</evidence>
<accession>A0A0D6MN16</accession>
<gene>
    <name evidence="2" type="ORF">Tasa_031_044</name>
</gene>
<comment type="similarity">
    <text evidence="1">Belongs to the outer membrane factor (OMF) (TC 1.B.17) family.</text>
</comment>
<protein>
    <submittedName>
        <fullName evidence="2">Cobalt/zinc/cadmium resistance heavy metal efflux pump protein CzcC</fullName>
    </submittedName>
</protein>
<reference evidence="2 3" key="1">
    <citation type="submission" date="2012-10" db="EMBL/GenBank/DDBJ databases">
        <title>Genome sequencing of Tanticharoenia sakaeratensis NBRC 103193.</title>
        <authorList>
            <person name="Azuma Y."/>
            <person name="Hadano H."/>
            <person name="Hirakawa H."/>
            <person name="Matsushita K."/>
        </authorList>
    </citation>
    <scope>NUCLEOTIDE SEQUENCE [LARGE SCALE GENOMIC DNA]</scope>
    <source>
        <strain evidence="2 3">NBRC 103193</strain>
    </source>
</reference>
<dbReference type="Proteomes" id="UP000032679">
    <property type="component" value="Unassembled WGS sequence"/>
</dbReference>
<dbReference type="GO" id="GO:0015562">
    <property type="term" value="F:efflux transmembrane transporter activity"/>
    <property type="evidence" value="ECO:0007669"/>
    <property type="project" value="InterPro"/>
</dbReference>
<evidence type="ECO:0000256" key="1">
    <source>
        <dbReference type="ARBA" id="ARBA00007613"/>
    </source>
</evidence>
<dbReference type="STRING" id="1231623.Tasa_031_044"/>
<dbReference type="AlphaFoldDB" id="A0A0D6MN16"/>
<keyword evidence="3" id="KW-1185">Reference proteome</keyword>
<dbReference type="SUPFAM" id="SSF56954">
    <property type="entry name" value="Outer membrane efflux proteins (OEP)"/>
    <property type="match status" value="1"/>
</dbReference>